<reference evidence="2 3" key="1">
    <citation type="submission" date="2023-07" db="EMBL/GenBank/DDBJ databases">
        <title>Genomic Encyclopedia of Type Strains, Phase IV (KMG-IV): sequencing the most valuable type-strain genomes for metagenomic binning, comparative biology and taxonomic classification.</title>
        <authorList>
            <person name="Goeker M."/>
        </authorList>
    </citation>
    <scope>NUCLEOTIDE SEQUENCE [LARGE SCALE GENOMIC DNA]</scope>
    <source>
        <strain evidence="2 3">DSM 9768</strain>
    </source>
</reference>
<evidence type="ECO:0008006" key="4">
    <source>
        <dbReference type="Google" id="ProtNLM"/>
    </source>
</evidence>
<name>A0ABT9ZRQ0_9BACI</name>
<proteinExistence type="predicted"/>
<evidence type="ECO:0000256" key="1">
    <source>
        <dbReference type="SAM" id="Phobius"/>
    </source>
</evidence>
<evidence type="ECO:0000313" key="2">
    <source>
        <dbReference type="EMBL" id="MDQ0253133.1"/>
    </source>
</evidence>
<keyword evidence="1" id="KW-0472">Membrane</keyword>
<protein>
    <recommendedName>
        <fullName evidence="4">NADH dehydrogenase subunit 6</fullName>
    </recommendedName>
</protein>
<dbReference type="RefSeq" id="WP_307321344.1">
    <property type="nucleotide sequence ID" value="NZ_JAUSUG010000001.1"/>
</dbReference>
<dbReference type="EMBL" id="JAUSUG010000001">
    <property type="protein sequence ID" value="MDQ0253133.1"/>
    <property type="molecule type" value="Genomic_DNA"/>
</dbReference>
<evidence type="ECO:0000313" key="3">
    <source>
        <dbReference type="Proteomes" id="UP001230005"/>
    </source>
</evidence>
<feature type="transmembrane region" description="Helical" evidence="1">
    <location>
        <begin position="89"/>
        <end position="108"/>
    </location>
</feature>
<gene>
    <name evidence="2" type="ORF">J2S74_000505</name>
</gene>
<sequence length="130" mass="15174">MVTVINFVTLTAILLFSKKGLASLVQILLTLLIVFSGVMLTSAFMRLLMYEEAFGYTYSRIFAHAFMIYLVVIFAFTLLRVWANRLSLVRFYLIFTLLFYVGLNIIGIEDIIVTKNMERYEETEEIRLIY</sequence>
<organism evidence="2 3">
    <name type="scientific">Evansella vedderi</name>
    <dbReference type="NCBI Taxonomy" id="38282"/>
    <lineage>
        <taxon>Bacteria</taxon>
        <taxon>Bacillati</taxon>
        <taxon>Bacillota</taxon>
        <taxon>Bacilli</taxon>
        <taxon>Bacillales</taxon>
        <taxon>Bacillaceae</taxon>
        <taxon>Evansella</taxon>
    </lineage>
</organism>
<feature type="transmembrane region" description="Helical" evidence="1">
    <location>
        <begin position="24"/>
        <end position="49"/>
    </location>
</feature>
<dbReference type="Pfam" id="PF13687">
    <property type="entry name" value="DUF4153"/>
    <property type="match status" value="1"/>
</dbReference>
<keyword evidence="1" id="KW-1133">Transmembrane helix</keyword>
<accession>A0ABT9ZRQ0</accession>
<dbReference type="Proteomes" id="UP001230005">
    <property type="component" value="Unassembled WGS sequence"/>
</dbReference>
<keyword evidence="1" id="KW-0812">Transmembrane</keyword>
<keyword evidence="3" id="KW-1185">Reference proteome</keyword>
<feature type="transmembrane region" description="Helical" evidence="1">
    <location>
        <begin position="61"/>
        <end position="83"/>
    </location>
</feature>
<comment type="caution">
    <text evidence="2">The sequence shown here is derived from an EMBL/GenBank/DDBJ whole genome shotgun (WGS) entry which is preliminary data.</text>
</comment>
<dbReference type="InterPro" id="IPR025291">
    <property type="entry name" value="DUF4153"/>
</dbReference>